<dbReference type="SUPFAM" id="SSF53218">
    <property type="entry name" value="Molybdenum cofactor biosynthesis proteins"/>
    <property type="match status" value="1"/>
</dbReference>
<reference evidence="2 3" key="1">
    <citation type="submission" date="2016-06" db="EMBL/GenBank/DDBJ databases">
        <authorList>
            <person name="Kjaerup R.B."/>
            <person name="Dalgaard T.S."/>
            <person name="Juul-Madsen H.R."/>
        </authorList>
    </citation>
    <scope>NUCLEOTIDE SEQUENCE [LARGE SCALE GENOMIC DNA]</scope>
    <source>
        <strain evidence="2">2</strain>
    </source>
</reference>
<evidence type="ECO:0000313" key="3">
    <source>
        <dbReference type="Proteomes" id="UP000199600"/>
    </source>
</evidence>
<dbReference type="SMART" id="SM00852">
    <property type="entry name" value="MoCF_biosynth"/>
    <property type="match status" value="1"/>
</dbReference>
<protein>
    <submittedName>
        <fullName evidence="2">Molybdopterin binding domain protein</fullName>
    </submittedName>
</protein>
<proteinExistence type="predicted"/>
<name>A0A1A8XRG6_9RHOO</name>
<accession>A0A1A8XRG6</accession>
<keyword evidence="3" id="KW-1185">Reference proteome</keyword>
<dbReference type="Proteomes" id="UP000199600">
    <property type="component" value="Unassembled WGS sequence"/>
</dbReference>
<dbReference type="InterPro" id="IPR050101">
    <property type="entry name" value="CinA"/>
</dbReference>
<dbReference type="Pfam" id="PF00994">
    <property type="entry name" value="MoCF_biosynth"/>
    <property type="match status" value="1"/>
</dbReference>
<sequence>MKFGAIIIGDEIISGKRIDQHFARIIALLGARGLRLSWAEYLGDERPRIAETLKRSFAAGDVVFSFGGIGNTPDDHTRQAAAEALGVDLVLHPDAEREIRARFGGEVNAVRLLLGTFPRGVDIVPNPFNRIAGFCVRDHYFLPGFPQMAHPMAEWALDTFYPHLFNRHPMVDKALLLTGPNAYESALLDLMERIVADYPALRLFSLPSVGENGQRRHLELGVEGEASMVDQAMEEIRQEVDRRNIAWSWRE</sequence>
<dbReference type="InterPro" id="IPR001453">
    <property type="entry name" value="MoaB/Mog_dom"/>
</dbReference>
<dbReference type="RefSeq" id="WP_186410978.1">
    <property type="nucleotide sequence ID" value="NZ_FLQY01000148.1"/>
</dbReference>
<organism evidence="2 3">
    <name type="scientific">Candidatus Propionivibrio aalborgensis</name>
    <dbReference type="NCBI Taxonomy" id="1860101"/>
    <lineage>
        <taxon>Bacteria</taxon>
        <taxon>Pseudomonadati</taxon>
        <taxon>Pseudomonadota</taxon>
        <taxon>Betaproteobacteria</taxon>
        <taxon>Rhodocyclales</taxon>
        <taxon>Rhodocyclaceae</taxon>
        <taxon>Propionivibrio</taxon>
    </lineage>
</organism>
<dbReference type="InterPro" id="IPR036425">
    <property type="entry name" value="MoaB/Mog-like_dom_sf"/>
</dbReference>
<feature type="domain" description="MoaB/Mog" evidence="1">
    <location>
        <begin position="4"/>
        <end position="164"/>
    </location>
</feature>
<dbReference type="PANTHER" id="PTHR13939:SF0">
    <property type="entry name" value="NMN AMIDOHYDROLASE-LIKE PROTEIN YFAY"/>
    <property type="match status" value="1"/>
</dbReference>
<dbReference type="PANTHER" id="PTHR13939">
    <property type="entry name" value="NICOTINAMIDE-NUCLEOTIDE AMIDOHYDROLASE PNCC"/>
    <property type="match status" value="1"/>
</dbReference>
<evidence type="ECO:0000313" key="2">
    <source>
        <dbReference type="EMBL" id="SBT07715.1"/>
    </source>
</evidence>
<gene>
    <name evidence="2" type="ORF">PROAA_2310002</name>
</gene>
<dbReference type="Gene3D" id="3.40.980.10">
    <property type="entry name" value="MoaB/Mog-like domain"/>
    <property type="match status" value="1"/>
</dbReference>
<dbReference type="EMBL" id="FLQY01000148">
    <property type="protein sequence ID" value="SBT07715.1"/>
    <property type="molecule type" value="Genomic_DNA"/>
</dbReference>
<evidence type="ECO:0000259" key="1">
    <source>
        <dbReference type="SMART" id="SM00852"/>
    </source>
</evidence>
<dbReference type="AlphaFoldDB" id="A0A1A8XRG6"/>
<dbReference type="CDD" id="cd00885">
    <property type="entry name" value="cinA"/>
    <property type="match status" value="1"/>
</dbReference>